<proteinExistence type="predicted"/>
<keyword evidence="2" id="KW-1185">Reference proteome</keyword>
<gene>
    <name evidence="1" type="ORF">C464_16277</name>
</gene>
<organism evidence="1 2">
    <name type="scientific">Halorubrum coriense DSM 10284</name>
    <dbReference type="NCBI Taxonomy" id="1227466"/>
    <lineage>
        <taxon>Archaea</taxon>
        <taxon>Methanobacteriati</taxon>
        <taxon>Methanobacteriota</taxon>
        <taxon>Stenosarchaea group</taxon>
        <taxon>Halobacteria</taxon>
        <taxon>Halobacteriales</taxon>
        <taxon>Haloferacaceae</taxon>
        <taxon>Halorubrum</taxon>
    </lineage>
</organism>
<dbReference type="EMBL" id="AOJL01000061">
    <property type="protein sequence ID" value="ELZ43723.1"/>
    <property type="molecule type" value="Genomic_DNA"/>
</dbReference>
<sequence>MSDTHQHAVSTLRDVDAGFHRLLEAVAADEAAGSVSDSDPIATLRRARSQIDAALFAHQHRTADNTLPESGSCVLQWDPGSTPPRRLVLDPDSDGTSWTQREFEWNGSGWRVCRRTSVSDVAISAAVAPHYPSPVDPLTVDALVTRIRGSWMNPDPDVLVFTATATTERGVVAAVADELRYRELDSTRWFRVTTNELQHHLQQQGQPALQSLSETPLTRQHFTQSPLSQ</sequence>
<reference evidence="1 2" key="1">
    <citation type="journal article" date="2014" name="PLoS Genet.">
        <title>Phylogenetically driven sequencing of extremely halophilic archaea reveals strategies for static and dynamic osmo-response.</title>
        <authorList>
            <person name="Becker E.A."/>
            <person name="Seitzer P.M."/>
            <person name="Tritt A."/>
            <person name="Larsen D."/>
            <person name="Krusor M."/>
            <person name="Yao A.I."/>
            <person name="Wu D."/>
            <person name="Madern D."/>
            <person name="Eisen J.A."/>
            <person name="Darling A.E."/>
            <person name="Facciotti M.T."/>
        </authorList>
    </citation>
    <scope>NUCLEOTIDE SEQUENCE [LARGE SCALE GENOMIC DNA]</scope>
    <source>
        <strain evidence="1 2">DSM 10284</strain>
    </source>
</reference>
<evidence type="ECO:0000313" key="1">
    <source>
        <dbReference type="EMBL" id="ELZ43723.1"/>
    </source>
</evidence>
<dbReference type="RefSeq" id="WP_006114783.1">
    <property type="nucleotide sequence ID" value="NZ_AOJL01000061.1"/>
</dbReference>
<evidence type="ECO:0000313" key="2">
    <source>
        <dbReference type="Proteomes" id="UP000011509"/>
    </source>
</evidence>
<dbReference type="AlphaFoldDB" id="M0E9I3"/>
<comment type="caution">
    <text evidence="1">The sequence shown here is derived from an EMBL/GenBank/DDBJ whole genome shotgun (WGS) entry which is preliminary data.</text>
</comment>
<dbReference type="PATRIC" id="fig|1227466.3.peg.3246"/>
<accession>M0E9I3</accession>
<protein>
    <submittedName>
        <fullName evidence="1">Uncharacterized protein</fullName>
    </submittedName>
</protein>
<name>M0E9I3_9EURY</name>
<dbReference type="Proteomes" id="UP000011509">
    <property type="component" value="Unassembled WGS sequence"/>
</dbReference>